<dbReference type="InterPro" id="IPR007632">
    <property type="entry name" value="Anoctamin"/>
</dbReference>
<feature type="signal peptide" evidence="7">
    <location>
        <begin position="1"/>
        <end position="18"/>
    </location>
</feature>
<dbReference type="Pfam" id="PF04547">
    <property type="entry name" value="Anoctamin"/>
    <property type="match status" value="1"/>
</dbReference>
<evidence type="ECO:0000256" key="2">
    <source>
        <dbReference type="ARBA" id="ARBA00022692"/>
    </source>
</evidence>
<feature type="transmembrane region" description="Helical" evidence="6">
    <location>
        <begin position="525"/>
        <end position="545"/>
    </location>
</feature>
<feature type="chain" id="PRO_5030672106" description="Anoctamin transmembrane domain-containing protein" evidence="7">
    <location>
        <begin position="19"/>
        <end position="901"/>
    </location>
</feature>
<feature type="transmembrane region" description="Helical" evidence="6">
    <location>
        <begin position="801"/>
        <end position="822"/>
    </location>
</feature>
<dbReference type="PANTHER" id="PTHR12308">
    <property type="entry name" value="ANOCTAMIN"/>
    <property type="match status" value="1"/>
</dbReference>
<evidence type="ECO:0000256" key="5">
    <source>
        <dbReference type="SAM" id="Coils"/>
    </source>
</evidence>
<organism evidence="9">
    <name type="scientific">Aureoumbra lagunensis</name>
    <dbReference type="NCBI Taxonomy" id="44058"/>
    <lineage>
        <taxon>Eukaryota</taxon>
        <taxon>Sar</taxon>
        <taxon>Stramenopiles</taxon>
        <taxon>Ochrophyta</taxon>
        <taxon>Pelagophyceae</taxon>
        <taxon>Pelagomonadales</taxon>
        <taxon>Aureoumbra</taxon>
    </lineage>
</organism>
<feature type="domain" description="Anoctamin transmembrane" evidence="8">
    <location>
        <begin position="335"/>
        <end position="836"/>
    </location>
</feature>
<accession>A0A7S3NN46</accession>
<keyword evidence="7" id="KW-0732">Signal</keyword>
<protein>
    <recommendedName>
        <fullName evidence="8">Anoctamin transmembrane domain-containing protein</fullName>
    </recommendedName>
</protein>
<keyword evidence="5" id="KW-0175">Coiled coil</keyword>
<feature type="transmembrane region" description="Helical" evidence="6">
    <location>
        <begin position="457"/>
        <end position="480"/>
    </location>
</feature>
<evidence type="ECO:0000256" key="7">
    <source>
        <dbReference type="SAM" id="SignalP"/>
    </source>
</evidence>
<dbReference type="EMBL" id="HBIJ01013246">
    <property type="protein sequence ID" value="CAE0368209.1"/>
    <property type="molecule type" value="Transcribed_RNA"/>
</dbReference>
<feature type="transmembrane region" description="Helical" evidence="6">
    <location>
        <begin position="772"/>
        <end position="789"/>
    </location>
</feature>
<dbReference type="GO" id="GO:0016020">
    <property type="term" value="C:membrane"/>
    <property type="evidence" value="ECO:0007669"/>
    <property type="project" value="UniProtKB-SubCell"/>
</dbReference>
<feature type="transmembrane region" description="Helical" evidence="6">
    <location>
        <begin position="713"/>
        <end position="735"/>
    </location>
</feature>
<dbReference type="InterPro" id="IPR049452">
    <property type="entry name" value="Anoctamin_TM"/>
</dbReference>
<evidence type="ECO:0000256" key="1">
    <source>
        <dbReference type="ARBA" id="ARBA00004141"/>
    </source>
</evidence>
<evidence type="ECO:0000259" key="8">
    <source>
        <dbReference type="Pfam" id="PF04547"/>
    </source>
</evidence>
<feature type="transmembrane region" description="Helical" evidence="6">
    <location>
        <begin position="379"/>
        <end position="399"/>
    </location>
</feature>
<evidence type="ECO:0000256" key="6">
    <source>
        <dbReference type="SAM" id="Phobius"/>
    </source>
</evidence>
<dbReference type="PANTHER" id="PTHR12308:SF73">
    <property type="entry name" value="ANOCTAMIN"/>
    <property type="match status" value="1"/>
</dbReference>
<dbReference type="GO" id="GO:0005254">
    <property type="term" value="F:chloride channel activity"/>
    <property type="evidence" value="ECO:0007669"/>
    <property type="project" value="TreeGrafter"/>
</dbReference>
<keyword evidence="4 6" id="KW-0472">Membrane</keyword>
<evidence type="ECO:0000256" key="4">
    <source>
        <dbReference type="ARBA" id="ARBA00023136"/>
    </source>
</evidence>
<feature type="transmembrane region" description="Helical" evidence="6">
    <location>
        <begin position="343"/>
        <end position="373"/>
    </location>
</feature>
<feature type="coiled-coil region" evidence="5">
    <location>
        <begin position="162"/>
        <end position="189"/>
    </location>
</feature>
<proteinExistence type="predicted"/>
<evidence type="ECO:0000313" key="9">
    <source>
        <dbReference type="EMBL" id="CAE0368209.1"/>
    </source>
</evidence>
<keyword evidence="2 6" id="KW-0812">Transmembrane</keyword>
<evidence type="ECO:0000256" key="3">
    <source>
        <dbReference type="ARBA" id="ARBA00022989"/>
    </source>
</evidence>
<gene>
    <name evidence="9" type="ORF">ALAG00032_LOCUS8971</name>
</gene>
<comment type="subcellular location">
    <subcellularLocation>
        <location evidence="1">Membrane</location>
        <topology evidence="1">Multi-pass membrane protein</topology>
    </subcellularLocation>
</comment>
<dbReference type="AlphaFoldDB" id="A0A7S3NN46"/>
<feature type="transmembrane region" description="Helical" evidence="6">
    <location>
        <begin position="61"/>
        <end position="79"/>
    </location>
</feature>
<reference evidence="9" key="1">
    <citation type="submission" date="2021-01" db="EMBL/GenBank/DDBJ databases">
        <authorList>
            <person name="Corre E."/>
            <person name="Pelletier E."/>
            <person name="Niang G."/>
            <person name="Scheremetjew M."/>
            <person name="Finn R."/>
            <person name="Kale V."/>
            <person name="Holt S."/>
            <person name="Cochrane G."/>
            <person name="Meng A."/>
            <person name="Brown T."/>
            <person name="Cohen L."/>
        </authorList>
    </citation>
    <scope>NUCLEOTIDE SEQUENCE</scope>
    <source>
        <strain evidence="9">CCMP1510</strain>
    </source>
</reference>
<sequence>MAIVLKYYLVVLLSLGKCFEERRQLEDLEPTTAPTISISPTLSPVAIKYPKASATTKVLEVLINFGSIGFVMYLLRLLLRMAEEQIDRIPEYKLKNEDDFQNFDTGQNWNWDFVLVTQVKPEGFQPDNPTQRKFTMLRIVKAINQAHLETCQFKSQDWKQIIIKIRASAKRLKEQADKLNMRLKLDEKEVKRRLNDGLPDPAQPGEWLIYPRKDGWFYNGVEMNTAIRDTELQCPYQYYEYAYGKYYSDDKFQALYKRHTKTSSIFRSVDRIKLILSILKWPAQDQGAGLALEKLIRQKALFYAFPLNDRNELQLVQKKWLIYWAWPWRQPFEDIKDYFGEKVALYFVFLGHYTAMVMVAAFVGTLFYVVTIIDSPNSVSIPFFCIFMSIWATLFVEFWKRKQARYAMMWGMEGSELAAEVRPEFTENAFVHNDAISPITGENELYFPPTIASFRRFVALSIIFICGFLVFLVVVSIFTLKAILTIKSNLFGTRKSFADVSVNQKPVRNWGILQKWQLVDISSQISGVVIALLNALQILWFEYILSALAKQLTDYESHRTDTEYEDALTSKTFVFQFINSFTSYMYIGFFKQIQSQEYSLQITRGAYACVGSCMDELRTQLGAIFISKVIVANVKDIGIPYLFYSLERLAEFRKLEAAKEASKATMETKIQTNESNNEIDELQIRQLSPAEEQMRLDEYNILLGPFRDYGDLVIIYGYTVLFVAAFPLAPLMALVNSYVQIRADAWRISLSCRRPWPSNAEDIGTWSDIIELMSYLAVIINSIIIIYTGTFLDDFTIVSRLLIFLGLYHSLLIAKYLLAFIIDDTPPDVKIQLDRQHFIEDKLIHLIQDDVIEVEDDVSSRQATHEIPDVTLYDFDDDTIYLDYPGYGARYKKNTQEVSSN</sequence>
<keyword evidence="3 6" id="KW-1133">Transmembrane helix</keyword>
<name>A0A7S3NN46_9STRA</name>